<sequence length="168" mass="19208">MEDDGDCVLIPAETLRLNRDPCVNLWCCRVTVCFLVSCFSGLMLEPDTEQWEKEQSLKLTRCCMSRERGLLQRDSNKEKDQHATSDQGGLDVFPNGCSIYLRSGTKSFLQRCNYTSVRAARRCDLKFQENVSAREVEAADRRAGRTRLNLHFCLSILFSTNKLTPEKT</sequence>
<accession>A0A1A7YBI4</accession>
<name>A0A1A7YBI4_9TELE</name>
<reference evidence="1" key="1">
    <citation type="submission" date="2016-05" db="EMBL/GenBank/DDBJ databases">
        <authorList>
            <person name="Lavstsen T."/>
            <person name="Jespersen J.S."/>
        </authorList>
    </citation>
    <scope>NUCLEOTIDE SEQUENCE</scope>
    <source>
        <tissue evidence="1">Brain</tissue>
    </source>
</reference>
<evidence type="ECO:0000313" key="1">
    <source>
        <dbReference type="EMBL" id="SBP27628.1"/>
    </source>
</evidence>
<organism evidence="1">
    <name type="scientific">Iconisemion striatum</name>
    <dbReference type="NCBI Taxonomy" id="60296"/>
    <lineage>
        <taxon>Eukaryota</taxon>
        <taxon>Metazoa</taxon>
        <taxon>Chordata</taxon>
        <taxon>Craniata</taxon>
        <taxon>Vertebrata</taxon>
        <taxon>Euteleostomi</taxon>
        <taxon>Actinopterygii</taxon>
        <taxon>Neopterygii</taxon>
        <taxon>Teleostei</taxon>
        <taxon>Neoteleostei</taxon>
        <taxon>Acanthomorphata</taxon>
        <taxon>Ovalentaria</taxon>
        <taxon>Atherinomorphae</taxon>
        <taxon>Cyprinodontiformes</taxon>
        <taxon>Nothobranchiidae</taxon>
        <taxon>Iconisemion</taxon>
    </lineage>
</organism>
<proteinExistence type="predicted"/>
<reference evidence="1" key="2">
    <citation type="submission" date="2016-06" db="EMBL/GenBank/DDBJ databases">
        <title>The genome of a short-lived fish provides insights into sex chromosome evolution and the genetic control of aging.</title>
        <authorList>
            <person name="Reichwald K."/>
            <person name="Felder M."/>
            <person name="Petzold A."/>
            <person name="Koch P."/>
            <person name="Groth M."/>
            <person name="Platzer M."/>
        </authorList>
    </citation>
    <scope>NUCLEOTIDE SEQUENCE</scope>
    <source>
        <tissue evidence="1">Brain</tissue>
    </source>
</reference>
<gene>
    <name evidence="1" type="primary">Nfu_g_1_000328</name>
</gene>
<protein>
    <submittedName>
        <fullName evidence="1">Uncharacterized protein</fullName>
    </submittedName>
</protein>
<dbReference type="AlphaFoldDB" id="A0A1A7YBI4"/>
<dbReference type="EMBL" id="HADX01005396">
    <property type="protein sequence ID" value="SBP27628.1"/>
    <property type="molecule type" value="Transcribed_RNA"/>
</dbReference>
<dbReference type="EMBL" id="HADW01002677">
    <property type="protein sequence ID" value="SBP04077.1"/>
    <property type="molecule type" value="Transcribed_RNA"/>
</dbReference>